<evidence type="ECO:0000256" key="1">
    <source>
        <dbReference type="ARBA" id="ARBA00010641"/>
    </source>
</evidence>
<dbReference type="Gene3D" id="1.10.1740.10">
    <property type="match status" value="1"/>
</dbReference>
<dbReference type="PANTHER" id="PTHR43133:SF50">
    <property type="entry name" value="ECF RNA POLYMERASE SIGMA FACTOR SIGM"/>
    <property type="match status" value="1"/>
</dbReference>
<dbReference type="Proteomes" id="UP001241758">
    <property type="component" value="Unassembled WGS sequence"/>
</dbReference>
<keyword evidence="9" id="KW-1185">Reference proteome</keyword>
<dbReference type="NCBIfam" id="TIGR02937">
    <property type="entry name" value="sigma70-ECF"/>
    <property type="match status" value="1"/>
</dbReference>
<reference evidence="8 9" key="1">
    <citation type="submission" date="2023-05" db="EMBL/GenBank/DDBJ databases">
        <title>Actinoplanes sp. NEAU-A12 genome sequencing.</title>
        <authorList>
            <person name="Wang Z.-S."/>
        </authorList>
    </citation>
    <scope>NUCLEOTIDE SEQUENCE [LARGE SCALE GENOMIC DNA]</scope>
    <source>
        <strain evidence="8 9">NEAU-A12</strain>
    </source>
</reference>
<dbReference type="InterPro" id="IPR039425">
    <property type="entry name" value="RNA_pol_sigma-70-like"/>
</dbReference>
<proteinExistence type="inferred from homology"/>
<evidence type="ECO:0000256" key="2">
    <source>
        <dbReference type="ARBA" id="ARBA00023015"/>
    </source>
</evidence>
<evidence type="ECO:0000313" key="9">
    <source>
        <dbReference type="Proteomes" id="UP001241758"/>
    </source>
</evidence>
<dbReference type="SUPFAM" id="SSF88659">
    <property type="entry name" value="Sigma3 and sigma4 domains of RNA polymerase sigma factors"/>
    <property type="match status" value="1"/>
</dbReference>
<dbReference type="Pfam" id="PF08281">
    <property type="entry name" value="Sigma70_r4_2"/>
    <property type="match status" value="1"/>
</dbReference>
<keyword evidence="4" id="KW-0238">DNA-binding</keyword>
<comment type="similarity">
    <text evidence="1">Belongs to the sigma-70 factor family. ECF subfamily.</text>
</comment>
<evidence type="ECO:0000313" key="8">
    <source>
        <dbReference type="EMBL" id="MDI6103045.1"/>
    </source>
</evidence>
<dbReference type="InterPro" id="IPR014284">
    <property type="entry name" value="RNA_pol_sigma-70_dom"/>
</dbReference>
<dbReference type="NCBIfam" id="TIGR02983">
    <property type="entry name" value="SigE-fam_strep"/>
    <property type="match status" value="1"/>
</dbReference>
<gene>
    <name evidence="8" type="ORF">QLQ12_30965</name>
</gene>
<name>A0ABT6WTG7_9ACTN</name>
<keyword evidence="2" id="KW-0805">Transcription regulation</keyword>
<keyword evidence="5" id="KW-0804">Transcription</keyword>
<evidence type="ECO:0000259" key="6">
    <source>
        <dbReference type="Pfam" id="PF04542"/>
    </source>
</evidence>
<dbReference type="InterPro" id="IPR013325">
    <property type="entry name" value="RNA_pol_sigma_r2"/>
</dbReference>
<comment type="caution">
    <text evidence="8">The sequence shown here is derived from an EMBL/GenBank/DDBJ whole genome shotgun (WGS) entry which is preliminary data.</text>
</comment>
<evidence type="ECO:0000259" key="7">
    <source>
        <dbReference type="Pfam" id="PF08281"/>
    </source>
</evidence>
<dbReference type="InterPro" id="IPR013249">
    <property type="entry name" value="RNA_pol_sigma70_r4_t2"/>
</dbReference>
<feature type="domain" description="RNA polymerase sigma factor 70 region 4 type 2" evidence="7">
    <location>
        <begin position="102"/>
        <end position="154"/>
    </location>
</feature>
<dbReference type="InterPro" id="IPR007627">
    <property type="entry name" value="RNA_pol_sigma70_r2"/>
</dbReference>
<dbReference type="InterPro" id="IPR013324">
    <property type="entry name" value="RNA_pol_sigma_r3/r4-like"/>
</dbReference>
<sequence length="171" mass="19065">MATHQDFRDFVRGRGLALSRFAFFLTGNDADAEDLVQEALAKTVMRWDRIVVGGQPEAYVRKVMLNHVRRAALRPRVRLTFTATVPDVAPAADEITRTDSRLLLGRALAGLPPRQRAVVYLRYYEDMSEADTARELGCAVGTVKRHAHDALRHLKKSIPTLVAGEALEARS</sequence>
<dbReference type="Gene3D" id="1.10.10.10">
    <property type="entry name" value="Winged helix-like DNA-binding domain superfamily/Winged helix DNA-binding domain"/>
    <property type="match status" value="1"/>
</dbReference>
<dbReference type="CDD" id="cd06171">
    <property type="entry name" value="Sigma70_r4"/>
    <property type="match status" value="1"/>
</dbReference>
<dbReference type="SUPFAM" id="SSF88946">
    <property type="entry name" value="Sigma2 domain of RNA polymerase sigma factors"/>
    <property type="match status" value="1"/>
</dbReference>
<accession>A0ABT6WTG7</accession>
<protein>
    <submittedName>
        <fullName evidence="8">SigE family RNA polymerase sigma factor</fullName>
    </submittedName>
</protein>
<dbReference type="RefSeq" id="WP_282764051.1">
    <property type="nucleotide sequence ID" value="NZ_JASCTH010000023.1"/>
</dbReference>
<dbReference type="EMBL" id="JASCTH010000023">
    <property type="protein sequence ID" value="MDI6103045.1"/>
    <property type="molecule type" value="Genomic_DNA"/>
</dbReference>
<evidence type="ECO:0000256" key="4">
    <source>
        <dbReference type="ARBA" id="ARBA00023125"/>
    </source>
</evidence>
<feature type="domain" description="RNA polymerase sigma-70 region 2" evidence="6">
    <location>
        <begin position="18"/>
        <end position="71"/>
    </location>
</feature>
<evidence type="ECO:0000256" key="3">
    <source>
        <dbReference type="ARBA" id="ARBA00023082"/>
    </source>
</evidence>
<dbReference type="InterPro" id="IPR014325">
    <property type="entry name" value="RNA_pol_sigma-E_actinobac"/>
</dbReference>
<dbReference type="Pfam" id="PF04542">
    <property type="entry name" value="Sigma70_r2"/>
    <property type="match status" value="1"/>
</dbReference>
<dbReference type="PANTHER" id="PTHR43133">
    <property type="entry name" value="RNA POLYMERASE ECF-TYPE SIGMA FACTO"/>
    <property type="match status" value="1"/>
</dbReference>
<keyword evidence="3" id="KW-0731">Sigma factor</keyword>
<organism evidence="8 9">
    <name type="scientific">Actinoplanes sandaracinus</name>
    <dbReference type="NCBI Taxonomy" id="3045177"/>
    <lineage>
        <taxon>Bacteria</taxon>
        <taxon>Bacillati</taxon>
        <taxon>Actinomycetota</taxon>
        <taxon>Actinomycetes</taxon>
        <taxon>Micromonosporales</taxon>
        <taxon>Micromonosporaceae</taxon>
        <taxon>Actinoplanes</taxon>
    </lineage>
</organism>
<evidence type="ECO:0000256" key="5">
    <source>
        <dbReference type="ARBA" id="ARBA00023163"/>
    </source>
</evidence>
<dbReference type="InterPro" id="IPR036388">
    <property type="entry name" value="WH-like_DNA-bd_sf"/>
</dbReference>